<reference evidence="3" key="1">
    <citation type="submission" date="2011-05" db="EMBL/GenBank/DDBJ databases">
        <authorList>
            <person name="Richards S.R."/>
            <person name="Qu J."/>
            <person name="Jiang H."/>
            <person name="Jhangiani S.N."/>
            <person name="Agravi P."/>
            <person name="Goodspeed R."/>
            <person name="Gross S."/>
            <person name="Mandapat C."/>
            <person name="Jackson L."/>
            <person name="Mathew T."/>
            <person name="Pu L."/>
            <person name="Thornton R."/>
            <person name="Saada N."/>
            <person name="Wilczek-Boney K.B."/>
            <person name="Lee S."/>
            <person name="Kovar C."/>
            <person name="Wu Y."/>
            <person name="Scherer S.E."/>
            <person name="Worley K.C."/>
            <person name="Muzny D.M."/>
            <person name="Gibbs R."/>
        </authorList>
    </citation>
    <scope>NUCLEOTIDE SEQUENCE</scope>
    <source>
        <strain evidence="3">Brora</strain>
    </source>
</reference>
<dbReference type="InterPro" id="IPR036028">
    <property type="entry name" value="SH3-like_dom_sf"/>
</dbReference>
<evidence type="ECO:0008006" key="4">
    <source>
        <dbReference type="Google" id="ProtNLM"/>
    </source>
</evidence>
<feature type="region of interest" description="Disordered" evidence="1">
    <location>
        <begin position="17"/>
        <end position="65"/>
    </location>
</feature>
<reference evidence="2" key="2">
    <citation type="submission" date="2015-02" db="UniProtKB">
        <authorList>
            <consortium name="EnsemblMetazoa"/>
        </authorList>
    </citation>
    <scope>IDENTIFICATION</scope>
</reference>
<evidence type="ECO:0000313" key="2">
    <source>
        <dbReference type="EnsemblMetazoa" id="SMAR014936-PA"/>
    </source>
</evidence>
<proteinExistence type="predicted"/>
<dbReference type="GO" id="GO:0007229">
    <property type="term" value="P:integrin-mediated signaling pathway"/>
    <property type="evidence" value="ECO:0007669"/>
    <property type="project" value="InterPro"/>
</dbReference>
<dbReference type="InterPro" id="IPR043443">
    <property type="entry name" value="FYB1/2-like"/>
</dbReference>
<feature type="compositionally biased region" description="Low complexity" evidence="1">
    <location>
        <begin position="39"/>
        <end position="52"/>
    </location>
</feature>
<dbReference type="SUPFAM" id="SSF50044">
    <property type="entry name" value="SH3-domain"/>
    <property type="match status" value="1"/>
</dbReference>
<dbReference type="Gene3D" id="2.30.30.40">
    <property type="entry name" value="SH3 Domains"/>
    <property type="match status" value="1"/>
</dbReference>
<protein>
    <recommendedName>
        <fullName evidence="4">SH3 domain-containing protein</fullName>
    </recommendedName>
</protein>
<feature type="region of interest" description="Disordered" evidence="1">
    <location>
        <begin position="142"/>
        <end position="196"/>
    </location>
</feature>
<dbReference type="GO" id="GO:0005886">
    <property type="term" value="C:plasma membrane"/>
    <property type="evidence" value="ECO:0007669"/>
    <property type="project" value="InterPro"/>
</dbReference>
<organism evidence="2 3">
    <name type="scientific">Strigamia maritima</name>
    <name type="common">European centipede</name>
    <name type="synonym">Geophilus maritimus</name>
    <dbReference type="NCBI Taxonomy" id="126957"/>
    <lineage>
        <taxon>Eukaryota</taxon>
        <taxon>Metazoa</taxon>
        <taxon>Ecdysozoa</taxon>
        <taxon>Arthropoda</taxon>
        <taxon>Myriapoda</taxon>
        <taxon>Chilopoda</taxon>
        <taxon>Pleurostigmophora</taxon>
        <taxon>Geophilomorpha</taxon>
        <taxon>Linotaeniidae</taxon>
        <taxon>Strigamia</taxon>
    </lineage>
</organism>
<dbReference type="GO" id="GO:0050852">
    <property type="term" value="P:T cell receptor signaling pathway"/>
    <property type="evidence" value="ECO:0007669"/>
    <property type="project" value="TreeGrafter"/>
</dbReference>
<dbReference type="AlphaFoldDB" id="T1JM56"/>
<feature type="region of interest" description="Disordered" evidence="1">
    <location>
        <begin position="267"/>
        <end position="286"/>
    </location>
</feature>
<dbReference type="EMBL" id="JH431835">
    <property type="status" value="NOT_ANNOTATED_CDS"/>
    <property type="molecule type" value="Genomic_DNA"/>
</dbReference>
<name>T1JM56_STRMM</name>
<evidence type="ECO:0000313" key="3">
    <source>
        <dbReference type="Proteomes" id="UP000014500"/>
    </source>
</evidence>
<dbReference type="EnsemblMetazoa" id="SMAR014936-RA">
    <property type="protein sequence ID" value="SMAR014936-PA"/>
    <property type="gene ID" value="SMAR014936"/>
</dbReference>
<dbReference type="PANTHER" id="PTHR16830:SF12">
    <property type="entry name" value="PDZ DOMAIN-CONTAINING PROTEIN"/>
    <property type="match status" value="1"/>
</dbReference>
<accession>T1JM56</accession>
<keyword evidence="3" id="KW-1185">Reference proteome</keyword>
<dbReference type="PANTHER" id="PTHR16830">
    <property type="entry name" value="SH2 CONTAINING ADAPTOR PRAM-1 RELATED"/>
    <property type="match status" value="1"/>
</dbReference>
<dbReference type="Proteomes" id="UP000014500">
    <property type="component" value="Unassembled WGS sequence"/>
</dbReference>
<dbReference type="GO" id="GO:0072659">
    <property type="term" value="P:protein localization to plasma membrane"/>
    <property type="evidence" value="ECO:0007669"/>
    <property type="project" value="TreeGrafter"/>
</dbReference>
<evidence type="ECO:0000256" key="1">
    <source>
        <dbReference type="SAM" id="MobiDB-lite"/>
    </source>
</evidence>
<dbReference type="HOGENOM" id="CLU_689511_0_0_1"/>
<sequence>MTKMLAMSAISNKLPQLNYQNGASSGDKVPVAPTRFKRSPTTTSVGSTSSPGRMSPESSAQAEMKEKESSLVSQMRSLFEASSTMSVNKINTTNNEDVVKSTSFLKKVEEIQEAMSRTEDIAQTRTNFSYRLRVLPLDLGLAPEKPEKPGSLKELVFPHTKKPSRVLSPVTRPRRPPPKPPTQSRGKPLPPLPPVDDNFYDDNMNPEMMENAHSSPAALGIPYELTVDEELYQDADIYVHDVDSIYESMEIDSVEANKIYVNRECDEKKKKEEERRIKQTQKEQERRTKERIRVLERFNLTGEERPLEMGILKKPVRAWTIDQLSGKEGEKVAILRLKDNPAGKWLAINEKGKIGYVDLSNIEIKPEAIRSLMTMTYRSNQYDTRCDSFSEDDEIYEFIT</sequence>